<dbReference type="AlphaFoldDB" id="A0A2P2J0F5"/>
<reference evidence="1" key="1">
    <citation type="submission" date="2018-02" db="EMBL/GenBank/DDBJ databases">
        <title>Rhizophora mucronata_Transcriptome.</title>
        <authorList>
            <person name="Meera S.P."/>
            <person name="Sreeshan A."/>
            <person name="Augustine A."/>
        </authorList>
    </citation>
    <scope>NUCLEOTIDE SEQUENCE</scope>
    <source>
        <tissue evidence="1">Leaf</tissue>
    </source>
</reference>
<accession>A0A2P2J0F5</accession>
<evidence type="ECO:0000313" key="1">
    <source>
        <dbReference type="EMBL" id="MBW86932.1"/>
    </source>
</evidence>
<dbReference type="EMBL" id="GGEC01006449">
    <property type="protein sequence ID" value="MBW86932.1"/>
    <property type="molecule type" value="Transcribed_RNA"/>
</dbReference>
<name>A0A2P2J0F5_RHIMU</name>
<evidence type="ECO:0008006" key="2">
    <source>
        <dbReference type="Google" id="ProtNLM"/>
    </source>
</evidence>
<protein>
    <recommendedName>
        <fullName evidence="2">Pectinesterase</fullName>
    </recommendedName>
</protein>
<sequence>MLRRGGVLITRGQCLHFSTAQPRYDSKMGSKYVGIQAQIIAWIDMSQAIACASQKIKLSNCVIQNNGLFVTTNLNAIWCSLSVRKFYSTPYSH</sequence>
<proteinExistence type="predicted"/>
<organism evidence="1">
    <name type="scientific">Rhizophora mucronata</name>
    <name type="common">Asiatic mangrove</name>
    <dbReference type="NCBI Taxonomy" id="61149"/>
    <lineage>
        <taxon>Eukaryota</taxon>
        <taxon>Viridiplantae</taxon>
        <taxon>Streptophyta</taxon>
        <taxon>Embryophyta</taxon>
        <taxon>Tracheophyta</taxon>
        <taxon>Spermatophyta</taxon>
        <taxon>Magnoliopsida</taxon>
        <taxon>eudicotyledons</taxon>
        <taxon>Gunneridae</taxon>
        <taxon>Pentapetalae</taxon>
        <taxon>rosids</taxon>
        <taxon>fabids</taxon>
        <taxon>Malpighiales</taxon>
        <taxon>Rhizophoraceae</taxon>
        <taxon>Rhizophora</taxon>
    </lineage>
</organism>